<evidence type="ECO:0000313" key="3">
    <source>
        <dbReference type="Proteomes" id="UP000245380"/>
    </source>
</evidence>
<proteinExistence type="predicted"/>
<dbReference type="RefSeq" id="WP_109430474.1">
    <property type="nucleotide sequence ID" value="NZ_MPDK01000009.1"/>
</dbReference>
<comment type="caution">
    <text evidence="2">The sequence shown here is derived from an EMBL/GenBank/DDBJ whole genome shotgun (WGS) entry which is preliminary data.</text>
</comment>
<dbReference type="AlphaFoldDB" id="A0A2U3D8X4"/>
<feature type="coiled-coil region" evidence="1">
    <location>
        <begin position="107"/>
        <end position="155"/>
    </location>
</feature>
<keyword evidence="1" id="KW-0175">Coiled coil</keyword>
<evidence type="ECO:0008006" key="4">
    <source>
        <dbReference type="Google" id="ProtNLM"/>
    </source>
</evidence>
<dbReference type="OrthoDB" id="2845592at2"/>
<reference evidence="2 3" key="1">
    <citation type="submission" date="2016-11" db="EMBL/GenBank/DDBJ databases">
        <title>Comparative genomics of Acidibacillus ferroxidans species.</title>
        <authorList>
            <person name="Oliveira G."/>
            <person name="Nunes G."/>
            <person name="Oliveira R."/>
            <person name="Araujo F."/>
            <person name="Salim A."/>
            <person name="Scholte L."/>
            <person name="Morais D."/>
            <person name="Nancucheo I."/>
            <person name="Johnson D.B."/>
            <person name="Grail B."/>
            <person name="Bittencourt J."/>
            <person name="Valadares R."/>
        </authorList>
    </citation>
    <scope>NUCLEOTIDE SEQUENCE [LARGE SCALE GENOMIC DNA]</scope>
    <source>
        <strain evidence="2 3">Y002</strain>
    </source>
</reference>
<evidence type="ECO:0000313" key="2">
    <source>
        <dbReference type="EMBL" id="PWI57728.1"/>
    </source>
</evidence>
<sequence length="200" mass="23614">MKTIRQDAWTPEDDAKLAEIILRHIREGSTQLAAFEEGAQALKRTPAACGYRWNACVRKQFLAAIDFAKLERREHRDERLRHPQGNVDEMEEAQAHVLTWNAVLKFLRQYRRDFMALQNRVKQLERDVDSARMEVEKLRKDKSDLLQRLHDVSDEYQMINEDYKALLEIVDRARKRQLSDLRPITEVTVHISSDNQEEES</sequence>
<dbReference type="Pfam" id="PF13921">
    <property type="entry name" value="Myb_DNA-bind_6"/>
    <property type="match status" value="1"/>
</dbReference>
<gene>
    <name evidence="2" type="ORF">BM613_07005</name>
</gene>
<name>A0A2U3D8X4_SULT2</name>
<dbReference type="Proteomes" id="UP000245380">
    <property type="component" value="Unassembled WGS sequence"/>
</dbReference>
<dbReference type="PANTHER" id="PTHR41302:SF2">
    <property type="entry name" value="PRESPORE SPECIFIC TRANSCRIPTIONAL ACTIVATOR RSFA"/>
    <property type="match status" value="1"/>
</dbReference>
<keyword evidence="3" id="KW-1185">Reference proteome</keyword>
<dbReference type="NCBIfam" id="TIGR02894">
    <property type="entry name" value="DNA_bind_RsfA"/>
    <property type="match status" value="1"/>
</dbReference>
<dbReference type="InterPro" id="IPR014243">
    <property type="entry name" value="RsfA-like"/>
</dbReference>
<evidence type="ECO:0000256" key="1">
    <source>
        <dbReference type="SAM" id="Coils"/>
    </source>
</evidence>
<dbReference type="EMBL" id="MPDK01000009">
    <property type="protein sequence ID" value="PWI57728.1"/>
    <property type="molecule type" value="Genomic_DNA"/>
</dbReference>
<dbReference type="PANTHER" id="PTHR41302">
    <property type="entry name" value="PRESPORE-SPECIFIC TRANSCRIPTIONAL REGULATOR RSFA-RELATED"/>
    <property type="match status" value="1"/>
</dbReference>
<accession>A0A2U3D8X4</accession>
<organism evidence="2 3">
    <name type="scientific">Sulfoacidibacillus thermotolerans</name>
    <name type="common">Acidibacillus sulfuroxidans</name>
    <dbReference type="NCBI Taxonomy" id="1765684"/>
    <lineage>
        <taxon>Bacteria</taxon>
        <taxon>Bacillati</taxon>
        <taxon>Bacillota</taxon>
        <taxon>Bacilli</taxon>
        <taxon>Bacillales</taxon>
        <taxon>Alicyclobacillaceae</taxon>
        <taxon>Sulfoacidibacillus</taxon>
    </lineage>
</organism>
<protein>
    <recommendedName>
        <fullName evidence="4">RsfA family transcriptional regulator</fullName>
    </recommendedName>
</protein>